<dbReference type="Gene3D" id="1.20.1720.10">
    <property type="entry name" value="Multidrug resistance protein D"/>
    <property type="match status" value="1"/>
</dbReference>
<dbReference type="PROSITE" id="PS50850">
    <property type="entry name" value="MFS"/>
    <property type="match status" value="1"/>
</dbReference>
<dbReference type="AlphaFoldDB" id="A0A5N1JB91"/>
<keyword evidence="11" id="KW-1185">Reference proteome</keyword>
<evidence type="ECO:0000256" key="8">
    <source>
        <dbReference type="SAM" id="Phobius"/>
    </source>
</evidence>
<feature type="transmembrane region" description="Helical" evidence="8">
    <location>
        <begin position="133"/>
        <end position="155"/>
    </location>
</feature>
<evidence type="ECO:0000256" key="4">
    <source>
        <dbReference type="ARBA" id="ARBA00022475"/>
    </source>
</evidence>
<keyword evidence="4" id="KW-1003">Cell membrane</keyword>
<dbReference type="GO" id="GO:0005886">
    <property type="term" value="C:plasma membrane"/>
    <property type="evidence" value="ECO:0007669"/>
    <property type="project" value="UniProtKB-SubCell"/>
</dbReference>
<dbReference type="InterPro" id="IPR020846">
    <property type="entry name" value="MFS_dom"/>
</dbReference>
<feature type="transmembrane region" description="Helical" evidence="8">
    <location>
        <begin position="161"/>
        <end position="183"/>
    </location>
</feature>
<dbReference type="InterPro" id="IPR036259">
    <property type="entry name" value="MFS_trans_sf"/>
</dbReference>
<reference evidence="10 11" key="1">
    <citation type="submission" date="2019-09" db="EMBL/GenBank/DDBJ databases">
        <title>Genome Sequence of Larkinella sp MA1.</title>
        <authorList>
            <person name="Srinivasan S."/>
        </authorList>
    </citation>
    <scope>NUCLEOTIDE SEQUENCE [LARGE SCALE GENOMIC DNA]</scope>
    <source>
        <strain evidence="10 11">MA1</strain>
    </source>
</reference>
<comment type="caution">
    <text evidence="10">The sequence shown here is derived from an EMBL/GenBank/DDBJ whole genome shotgun (WGS) entry which is preliminary data.</text>
</comment>
<keyword evidence="5 8" id="KW-0812">Transmembrane</keyword>
<dbReference type="NCBIfam" id="TIGR00710">
    <property type="entry name" value="efflux_Bcr_CflA"/>
    <property type="match status" value="1"/>
</dbReference>
<feature type="domain" description="Major facilitator superfamily (MFS) profile" evidence="9">
    <location>
        <begin position="9"/>
        <end position="393"/>
    </location>
</feature>
<evidence type="ECO:0000313" key="11">
    <source>
        <dbReference type="Proteomes" id="UP000326344"/>
    </source>
</evidence>
<feature type="transmembrane region" description="Helical" evidence="8">
    <location>
        <begin position="100"/>
        <end position="121"/>
    </location>
</feature>
<evidence type="ECO:0000256" key="3">
    <source>
        <dbReference type="ARBA" id="ARBA00022448"/>
    </source>
</evidence>
<feature type="transmembrane region" description="Helical" evidence="8">
    <location>
        <begin position="251"/>
        <end position="271"/>
    </location>
</feature>
<dbReference type="Proteomes" id="UP000326344">
    <property type="component" value="Unassembled WGS sequence"/>
</dbReference>
<dbReference type="Pfam" id="PF07690">
    <property type="entry name" value="MFS_1"/>
    <property type="match status" value="1"/>
</dbReference>
<dbReference type="PANTHER" id="PTHR23502">
    <property type="entry name" value="MAJOR FACILITATOR SUPERFAMILY"/>
    <property type="match status" value="1"/>
</dbReference>
<evidence type="ECO:0000256" key="5">
    <source>
        <dbReference type="ARBA" id="ARBA00022692"/>
    </source>
</evidence>
<dbReference type="GO" id="GO:0042910">
    <property type="term" value="F:xenobiotic transmembrane transporter activity"/>
    <property type="evidence" value="ECO:0007669"/>
    <property type="project" value="InterPro"/>
</dbReference>
<sequence>MTRRQHFIVILILGTLTTISPFSIDMYLPGFPAIAKSLNTTIEQVQLSLTAYLIGISVGQLLYGPLLDRYGRKRPLYAGLVLYLLASIGCAQTTSIETLILMRLLQAVGGCVGLVAAQALVRDLFPVSQIAQVFSLLTLVLAISPMIAPTVGGYATVALGWHSIFLILAGITALILVAIYFVLPDGKQADPSLSLRPKAVLTSFLTVAKHPQFLTYTLVGGIATSAPFAYISGSPDVFMNIYRISEQQYGWMFAFLAISMIAPTQLNHVLLKRFRSEQIIHATLIYQSTVGLLMVWGTWAGWFGPYGLIAMLFLFLAGQGLTGPNASALSLAPFSRHAGSAAALMGSFRMGFGALVSAAVSVFHNHTAIPMVGTMLVCVFSGLVIFMTGQRVIHYRAKKAGFEESLSEVAL</sequence>
<gene>
    <name evidence="10" type="ORF">F0P93_21650</name>
</gene>
<dbReference type="RefSeq" id="WP_150879837.1">
    <property type="nucleotide sequence ID" value="NZ_VTWS01000006.1"/>
</dbReference>
<keyword evidence="6 8" id="KW-1133">Transmembrane helix</keyword>
<evidence type="ECO:0000313" key="10">
    <source>
        <dbReference type="EMBL" id="KAA9349013.1"/>
    </source>
</evidence>
<dbReference type="SUPFAM" id="SSF103473">
    <property type="entry name" value="MFS general substrate transporter"/>
    <property type="match status" value="1"/>
</dbReference>
<feature type="transmembrane region" description="Helical" evidence="8">
    <location>
        <begin position="7"/>
        <end position="24"/>
    </location>
</feature>
<keyword evidence="7 8" id="KW-0472">Membrane</keyword>
<dbReference type="CDD" id="cd17320">
    <property type="entry name" value="MFS_MdfA_MDR_like"/>
    <property type="match status" value="1"/>
</dbReference>
<evidence type="ECO:0000256" key="7">
    <source>
        <dbReference type="ARBA" id="ARBA00023136"/>
    </source>
</evidence>
<feature type="transmembrane region" description="Helical" evidence="8">
    <location>
        <begin position="308"/>
        <end position="329"/>
    </location>
</feature>
<comment type="subcellular location">
    <subcellularLocation>
        <location evidence="1">Cell membrane</location>
        <topology evidence="1">Multi-pass membrane protein</topology>
    </subcellularLocation>
</comment>
<proteinExistence type="inferred from homology"/>
<evidence type="ECO:0000256" key="2">
    <source>
        <dbReference type="ARBA" id="ARBA00006236"/>
    </source>
</evidence>
<evidence type="ECO:0000256" key="1">
    <source>
        <dbReference type="ARBA" id="ARBA00004651"/>
    </source>
</evidence>
<evidence type="ECO:0000256" key="6">
    <source>
        <dbReference type="ARBA" id="ARBA00022989"/>
    </source>
</evidence>
<dbReference type="EMBL" id="VTWS01000006">
    <property type="protein sequence ID" value="KAA9349013.1"/>
    <property type="molecule type" value="Genomic_DNA"/>
</dbReference>
<feature type="transmembrane region" description="Helical" evidence="8">
    <location>
        <begin position="283"/>
        <end position="302"/>
    </location>
</feature>
<dbReference type="PANTHER" id="PTHR23502:SF132">
    <property type="entry name" value="POLYAMINE TRANSPORTER 2-RELATED"/>
    <property type="match status" value="1"/>
</dbReference>
<dbReference type="GO" id="GO:1990961">
    <property type="term" value="P:xenobiotic detoxification by transmembrane export across the plasma membrane"/>
    <property type="evidence" value="ECO:0007669"/>
    <property type="project" value="InterPro"/>
</dbReference>
<dbReference type="FunFam" id="1.20.1720.10:FF:000005">
    <property type="entry name" value="Bcr/CflA family efflux transporter"/>
    <property type="match status" value="1"/>
</dbReference>
<feature type="transmembrane region" description="Helical" evidence="8">
    <location>
        <begin position="44"/>
        <end position="63"/>
    </location>
</feature>
<dbReference type="InterPro" id="IPR011701">
    <property type="entry name" value="MFS"/>
</dbReference>
<feature type="transmembrane region" description="Helical" evidence="8">
    <location>
        <begin position="75"/>
        <end position="94"/>
    </location>
</feature>
<accession>A0A5N1JB91</accession>
<dbReference type="GO" id="GO:0015385">
    <property type="term" value="F:sodium:proton antiporter activity"/>
    <property type="evidence" value="ECO:0007669"/>
    <property type="project" value="TreeGrafter"/>
</dbReference>
<feature type="transmembrane region" description="Helical" evidence="8">
    <location>
        <begin position="213"/>
        <end position="231"/>
    </location>
</feature>
<feature type="transmembrane region" description="Helical" evidence="8">
    <location>
        <begin position="341"/>
        <end position="363"/>
    </location>
</feature>
<organism evidence="10 11">
    <name type="scientific">Larkinella humicola</name>
    <dbReference type="NCBI Taxonomy" id="2607654"/>
    <lineage>
        <taxon>Bacteria</taxon>
        <taxon>Pseudomonadati</taxon>
        <taxon>Bacteroidota</taxon>
        <taxon>Cytophagia</taxon>
        <taxon>Cytophagales</taxon>
        <taxon>Spirosomataceae</taxon>
        <taxon>Larkinella</taxon>
    </lineage>
</organism>
<protein>
    <submittedName>
        <fullName evidence="10">Multidrug effflux MFS transporter</fullName>
    </submittedName>
</protein>
<name>A0A5N1JB91_9BACT</name>
<evidence type="ECO:0000259" key="9">
    <source>
        <dbReference type="PROSITE" id="PS50850"/>
    </source>
</evidence>
<keyword evidence="3" id="KW-0813">Transport</keyword>
<dbReference type="InterPro" id="IPR004812">
    <property type="entry name" value="Efflux_drug-R_Bcr/CmlA"/>
</dbReference>
<feature type="transmembrane region" description="Helical" evidence="8">
    <location>
        <begin position="369"/>
        <end position="389"/>
    </location>
</feature>
<comment type="similarity">
    <text evidence="2">Belongs to the major facilitator superfamily. Bcr/CmlA family.</text>
</comment>